<comment type="caution">
    <text evidence="21">The sequence shown here is derived from an EMBL/GenBank/DDBJ whole genome shotgun (WGS) entry which is preliminary data.</text>
</comment>
<proteinExistence type="inferred from homology"/>
<dbReference type="CDD" id="cd02094">
    <property type="entry name" value="P-type_ATPase_Cu-like"/>
    <property type="match status" value="1"/>
</dbReference>
<dbReference type="PANTHER" id="PTHR43520">
    <property type="entry name" value="ATP7, ISOFORM B"/>
    <property type="match status" value="1"/>
</dbReference>
<evidence type="ECO:0000259" key="20">
    <source>
        <dbReference type="PROSITE" id="PS50846"/>
    </source>
</evidence>
<feature type="transmembrane region" description="Helical" evidence="19">
    <location>
        <begin position="1053"/>
        <end position="1072"/>
    </location>
</feature>
<feature type="domain" description="HMA" evidence="20">
    <location>
        <begin position="680"/>
        <end position="759"/>
    </location>
</feature>
<dbReference type="Pfam" id="PF00702">
    <property type="entry name" value="Hydrolase"/>
    <property type="match status" value="1"/>
</dbReference>
<evidence type="ECO:0000256" key="7">
    <source>
        <dbReference type="ARBA" id="ARBA00022737"/>
    </source>
</evidence>
<keyword evidence="12" id="KW-1278">Translocase</keyword>
<feature type="region of interest" description="Disordered" evidence="18">
    <location>
        <begin position="1"/>
        <end position="38"/>
    </location>
</feature>
<gene>
    <name evidence="21" type="primary">CCC2</name>
    <name evidence="21" type="ORF">IWW39_003208</name>
</gene>
<feature type="compositionally biased region" description="Basic and acidic residues" evidence="18">
    <location>
        <begin position="363"/>
        <end position="419"/>
    </location>
</feature>
<dbReference type="InterPro" id="IPR001757">
    <property type="entry name" value="P_typ_ATPase"/>
</dbReference>
<dbReference type="InterPro" id="IPR036163">
    <property type="entry name" value="HMA_dom_sf"/>
</dbReference>
<evidence type="ECO:0000313" key="22">
    <source>
        <dbReference type="Proteomes" id="UP001151516"/>
    </source>
</evidence>
<feature type="transmembrane region" description="Helical" evidence="19">
    <location>
        <begin position="823"/>
        <end position="844"/>
    </location>
</feature>
<evidence type="ECO:0000256" key="17">
    <source>
        <dbReference type="ARBA" id="ARBA00080126"/>
    </source>
</evidence>
<dbReference type="InterPro" id="IPR017969">
    <property type="entry name" value="Heavy-metal-associated_CS"/>
</dbReference>
<dbReference type="PRINTS" id="PR00943">
    <property type="entry name" value="CUATPASE"/>
</dbReference>
<feature type="domain" description="HMA" evidence="20">
    <location>
        <begin position="606"/>
        <end position="672"/>
    </location>
</feature>
<comment type="similarity">
    <text evidence="2">Belongs to the cation transport ATPase (P-type) (TC 3.A.3) family. Type IB subfamily.</text>
</comment>
<keyword evidence="11" id="KW-0460">Magnesium</keyword>
<feature type="region of interest" description="Disordered" evidence="18">
    <location>
        <begin position="337"/>
        <end position="433"/>
    </location>
</feature>
<evidence type="ECO:0000256" key="9">
    <source>
        <dbReference type="ARBA" id="ARBA00022796"/>
    </source>
</evidence>
<dbReference type="PROSITE" id="PS01047">
    <property type="entry name" value="HMA_1"/>
    <property type="match status" value="1"/>
</dbReference>
<keyword evidence="14" id="KW-0186">Copper</keyword>
<feature type="compositionally biased region" description="Basic and acidic residues" evidence="18">
    <location>
        <begin position="10"/>
        <end position="24"/>
    </location>
</feature>
<dbReference type="InterPro" id="IPR006122">
    <property type="entry name" value="HMA_Cu_ion-bd"/>
</dbReference>
<comment type="subcellular location">
    <subcellularLocation>
        <location evidence="1">Endomembrane system</location>
        <topology evidence="1">Multi-pass membrane protein</topology>
    </subcellularLocation>
</comment>
<evidence type="ECO:0000256" key="4">
    <source>
        <dbReference type="ARBA" id="ARBA00022448"/>
    </source>
</evidence>
<dbReference type="GO" id="GO:0000398">
    <property type="term" value="P:mRNA splicing, via spliceosome"/>
    <property type="evidence" value="ECO:0007669"/>
    <property type="project" value="InterPro"/>
</dbReference>
<keyword evidence="9" id="KW-0187">Copper transport</keyword>
<keyword evidence="7" id="KW-0677">Repeat</keyword>
<dbReference type="NCBIfam" id="TIGR01494">
    <property type="entry name" value="ATPase_P-type"/>
    <property type="match status" value="2"/>
</dbReference>
<feature type="compositionally biased region" description="Polar residues" evidence="18">
    <location>
        <begin position="25"/>
        <end position="38"/>
    </location>
</feature>
<feature type="transmembrane region" description="Helical" evidence="19">
    <location>
        <begin position="892"/>
        <end position="909"/>
    </location>
</feature>
<dbReference type="SUPFAM" id="SSF56784">
    <property type="entry name" value="HAD-like"/>
    <property type="match status" value="1"/>
</dbReference>
<dbReference type="InterPro" id="IPR006121">
    <property type="entry name" value="HMA_dom"/>
</dbReference>
<dbReference type="PROSITE" id="PS50846">
    <property type="entry name" value="HMA_2"/>
    <property type="match status" value="2"/>
</dbReference>
<dbReference type="PANTHER" id="PTHR43520:SF8">
    <property type="entry name" value="P-TYPE CU(+) TRANSPORTER"/>
    <property type="match status" value="1"/>
</dbReference>
<keyword evidence="22" id="KW-1185">Reference proteome</keyword>
<dbReference type="SUPFAM" id="SSF55008">
    <property type="entry name" value="HMA, heavy metal-associated domain"/>
    <property type="match status" value="2"/>
</dbReference>
<protein>
    <recommendedName>
        <fullName evidence="3">P-type Cu(+) transporter</fullName>
        <ecNumber evidence="3">7.2.2.8</ecNumber>
    </recommendedName>
    <alternativeName>
        <fullName evidence="17">Cu(2+)-ATPase</fullName>
    </alternativeName>
</protein>
<dbReference type="Pfam" id="PF02731">
    <property type="entry name" value="SKIP_SNW"/>
    <property type="match status" value="1"/>
</dbReference>
<dbReference type="PROSITE" id="PS00154">
    <property type="entry name" value="ATPASE_E1_E2"/>
    <property type="match status" value="1"/>
</dbReference>
<dbReference type="SUPFAM" id="SSF81653">
    <property type="entry name" value="Calcium ATPase, transduction domain A"/>
    <property type="match status" value="1"/>
</dbReference>
<feature type="transmembrane region" description="Helical" evidence="19">
    <location>
        <begin position="1452"/>
        <end position="1474"/>
    </location>
</feature>
<dbReference type="GO" id="GO:0043682">
    <property type="term" value="F:P-type divalent copper transporter activity"/>
    <property type="evidence" value="ECO:0007669"/>
    <property type="project" value="TreeGrafter"/>
</dbReference>
<dbReference type="InterPro" id="IPR023214">
    <property type="entry name" value="HAD_sf"/>
</dbReference>
<dbReference type="SUPFAM" id="SSF81665">
    <property type="entry name" value="Calcium ATPase, transmembrane domain M"/>
    <property type="match status" value="1"/>
</dbReference>
<feature type="transmembrane region" description="Helical" evidence="19">
    <location>
        <begin position="856"/>
        <end position="880"/>
    </location>
</feature>
<dbReference type="OrthoDB" id="432719at2759"/>
<dbReference type="Gene3D" id="3.30.70.100">
    <property type="match status" value="3"/>
</dbReference>
<dbReference type="Proteomes" id="UP001151516">
    <property type="component" value="Unassembled WGS sequence"/>
</dbReference>
<dbReference type="FunFam" id="3.30.70.100:FF:000001">
    <property type="entry name" value="ATPase copper transporting beta"/>
    <property type="match status" value="1"/>
</dbReference>
<evidence type="ECO:0000256" key="8">
    <source>
        <dbReference type="ARBA" id="ARBA00022741"/>
    </source>
</evidence>
<keyword evidence="16 19" id="KW-0472">Membrane</keyword>
<evidence type="ECO:0000256" key="13">
    <source>
        <dbReference type="ARBA" id="ARBA00022989"/>
    </source>
</evidence>
<evidence type="ECO:0000313" key="21">
    <source>
        <dbReference type="EMBL" id="KAJ2687037.1"/>
    </source>
</evidence>
<dbReference type="Pfam" id="PF00403">
    <property type="entry name" value="HMA"/>
    <property type="match status" value="2"/>
</dbReference>
<evidence type="ECO:0000256" key="3">
    <source>
        <dbReference type="ARBA" id="ARBA00012517"/>
    </source>
</evidence>
<dbReference type="SFLD" id="SFLDG00002">
    <property type="entry name" value="C1.7:_P-type_atpase_like"/>
    <property type="match status" value="1"/>
</dbReference>
<keyword evidence="10" id="KW-0067">ATP-binding</keyword>
<keyword evidence="15" id="KW-0406">Ion transport</keyword>
<dbReference type="GO" id="GO:0005524">
    <property type="term" value="F:ATP binding"/>
    <property type="evidence" value="ECO:0007669"/>
    <property type="project" value="UniProtKB-KW"/>
</dbReference>
<dbReference type="InterPro" id="IPR044492">
    <property type="entry name" value="P_typ_ATPase_HD_dom"/>
</dbReference>
<keyword evidence="5 19" id="KW-0812">Transmembrane</keyword>
<dbReference type="InterPro" id="IPR004015">
    <property type="entry name" value="SKI-int_prot_SKIP_SNW-dom"/>
</dbReference>
<keyword evidence="13 19" id="KW-1133">Transmembrane helix</keyword>
<accession>A0A9W8GFC7</accession>
<name>A0A9W8GFC7_9FUNG</name>
<evidence type="ECO:0000256" key="1">
    <source>
        <dbReference type="ARBA" id="ARBA00004127"/>
    </source>
</evidence>
<dbReference type="InterPro" id="IPR008250">
    <property type="entry name" value="ATPase_P-typ_transduc_dom_A_sf"/>
</dbReference>
<dbReference type="FunFam" id="2.70.150.10:FF:000002">
    <property type="entry name" value="Copper-transporting ATPase 1, putative"/>
    <property type="match status" value="1"/>
</dbReference>
<dbReference type="PROSITE" id="PS01229">
    <property type="entry name" value="COF_2"/>
    <property type="match status" value="1"/>
</dbReference>
<dbReference type="InterPro" id="IPR027256">
    <property type="entry name" value="P-typ_ATPase_IB"/>
</dbReference>
<organism evidence="21 22">
    <name type="scientific">Coemansia spiralis</name>
    <dbReference type="NCBI Taxonomy" id="417178"/>
    <lineage>
        <taxon>Eukaryota</taxon>
        <taxon>Fungi</taxon>
        <taxon>Fungi incertae sedis</taxon>
        <taxon>Zoopagomycota</taxon>
        <taxon>Kickxellomycotina</taxon>
        <taxon>Kickxellomycetes</taxon>
        <taxon>Kickxellales</taxon>
        <taxon>Kickxellaceae</taxon>
        <taxon>Coemansia</taxon>
    </lineage>
</organism>
<evidence type="ECO:0000256" key="19">
    <source>
        <dbReference type="SAM" id="Phobius"/>
    </source>
</evidence>
<dbReference type="GO" id="GO:0012505">
    <property type="term" value="C:endomembrane system"/>
    <property type="evidence" value="ECO:0007669"/>
    <property type="project" value="UniProtKB-SubCell"/>
</dbReference>
<evidence type="ECO:0000256" key="14">
    <source>
        <dbReference type="ARBA" id="ARBA00023008"/>
    </source>
</evidence>
<evidence type="ECO:0000256" key="10">
    <source>
        <dbReference type="ARBA" id="ARBA00022840"/>
    </source>
</evidence>
<dbReference type="PRINTS" id="PR00942">
    <property type="entry name" value="CUATPASEI"/>
</dbReference>
<sequence length="1601" mass="169267">MSSISQFLPEPKHTASRPEPKVAKTSDSQALVGTNTDANTIPAYGQRIGWVPKTASDFGGGGAYPEIHVLQYPLGMGKKRAVKGNALSKQVDGDGNTSYAALANFGRRENESVQSQFKDLVPLRQRRDFEETEEGAIPLRPEGEAVREATERTRLALEKVASARATEGKKGALNGIGRSEPTFVRYTPGGQLGAGFNSGAAQRIVRVSEMPLDPMEPAKVKFQKKARGPDSPPAPVMHSPPRKLTADEQKEWSIPPCVSNWKNIHGFTVSLDKRLATDGRGMEDLSVSDGFARLSEALVSAESHARREIQERANIQQTLARREKDAKEERLRMLAQKAREERAAASHPRASDDGYVAPPLDAEEPREAARRDPSRRAAADFFTETDKRGRSPESAGDGEREREEVRRERRKQHEREQRASRMGAGAKGLRAGESRDISEKIALGLAKPTAARESLYDSRLFNQASASNAALQNDEAYNLYDKPLFAQQGQGGNYRPKAEEGSVQDVERLMQSDRFGAELRAEKKAAGPRSGPVEFEKGDVFGIDATIEECGFEVDEPAGAAELKEPAGAAELDAQPLLTSKAKLRTEGSAASASFSGETLAGAAVVSVQFDVRGMTCSSCVAAIERGLAKRAGVVGVSVSLLAQRATVQFDSGVVDAAGVAQSIAALGFDAAAVDGGRCSRLVLNVYGMTCASCVAAVERAVGGEPGVASVERAVGGEPGVASVAVSLALETAAIEYRAAEVGVRRLVALVEAAGFDVLVADAARSNTQVESLQRTRDILAWRRRFWASLWFSVPVIFLAKAAPRIGPLARVVMWPVVAGLPLGALCQLLLTAPLQFVVGACFYRNAFKALRHGNANMDVLVTTGTSLAFFFSLFMLLWSVVHGRHPRPHCFFEASAMLITFISLGRYLENVAKGNASAALSTLMTLTPPQATLVGYDAATGLVATESRIATEMIQVGDHLRVFPGERIPADGTLVAGASQVDESTVTGEALPVAKAVGSELVAGTVNATGSFVMEASRVGADTTLAQIVQLVEDAQTAKAPIQAYADRVARYFAPCVLAISLLTFLGWVTIAYTGLPKPRIFAAEAEETGSYIVGCLKIAVAVVVVACPCALGLSTPTAVMVGTGVGAQLGVLIKGGEALEAASRIDVVVFDKTGTLTNGRLSVADIDYVSAIAGRHLSQRAFVLLAGAAESGSEHPLGRAIHAYALSLLSATGPSLPALAVNFDSVPGAGVRCHVTPDLAAGAGSYASEFGAGADVFVGSLAFLEGKGIAVPEGFAAAKSAQERMGRTVVFVALQGAFAGWMALSDVLRAETIPTVATLQASMGVECVMVTGDQPLTAQAVAAECGIRRVYAGVSPAGKAAIIEMLQQETTFVRGWLGRKQLVSKQVAMVGDGVNDGAALAAAQVGIAMRSGTDVAMEAASMVLMREDITDVVSALDLSRTIFRRIQWNYVWASVYNVLGIPLAMGFFMPLGVMLPPMFAGLAMAMSSLSVMASSLLLKLYRKPVCRAPSAPGALPLGLSEVMILSAPRLMSRRRSEDFVVDLSDTPGFDDAVEMGVVSSADSLYDGRTRADGYFGLGSSGSGYRQVSQNVPLDAKFTI</sequence>
<keyword evidence="8" id="KW-0547">Nucleotide-binding</keyword>
<dbReference type="GO" id="GO:0016020">
    <property type="term" value="C:membrane"/>
    <property type="evidence" value="ECO:0007669"/>
    <property type="project" value="InterPro"/>
</dbReference>
<feature type="transmembrane region" description="Helical" evidence="19">
    <location>
        <begin position="1092"/>
        <end position="1115"/>
    </location>
</feature>
<dbReference type="SFLD" id="SFLDF00027">
    <property type="entry name" value="p-type_atpase"/>
    <property type="match status" value="1"/>
</dbReference>
<dbReference type="EC" id="7.2.2.8" evidence="3"/>
<dbReference type="Gene3D" id="3.40.50.1000">
    <property type="entry name" value="HAD superfamily/HAD-like"/>
    <property type="match status" value="1"/>
</dbReference>
<dbReference type="Pfam" id="PF00122">
    <property type="entry name" value="E1-E2_ATPase"/>
    <property type="match status" value="1"/>
</dbReference>
<dbReference type="NCBIfam" id="TIGR00003">
    <property type="entry name" value="copper ion binding protein"/>
    <property type="match status" value="1"/>
</dbReference>
<keyword evidence="4" id="KW-0813">Transport</keyword>
<dbReference type="Gene3D" id="2.70.150.10">
    <property type="entry name" value="Calcium-transporting ATPase, cytoplasmic transduction domain A"/>
    <property type="match status" value="1"/>
</dbReference>
<dbReference type="PRINTS" id="PR00119">
    <property type="entry name" value="CATATPASE"/>
</dbReference>
<dbReference type="InterPro" id="IPR023299">
    <property type="entry name" value="ATPase_P-typ_cyto_dom_N"/>
</dbReference>
<dbReference type="GO" id="GO:0005681">
    <property type="term" value="C:spliceosomal complex"/>
    <property type="evidence" value="ECO:0007669"/>
    <property type="project" value="InterPro"/>
</dbReference>
<evidence type="ECO:0000256" key="2">
    <source>
        <dbReference type="ARBA" id="ARBA00006024"/>
    </source>
</evidence>
<dbReference type="CDD" id="cd00371">
    <property type="entry name" value="HMA"/>
    <property type="match status" value="2"/>
</dbReference>
<dbReference type="InterPro" id="IPR018303">
    <property type="entry name" value="ATPase_P-typ_P_site"/>
</dbReference>
<dbReference type="SFLD" id="SFLDS00003">
    <property type="entry name" value="Haloacid_Dehalogenase"/>
    <property type="match status" value="1"/>
</dbReference>
<feature type="compositionally biased region" description="Basic and acidic residues" evidence="18">
    <location>
        <begin position="337"/>
        <end position="352"/>
    </location>
</feature>
<feature type="transmembrane region" description="Helical" evidence="19">
    <location>
        <begin position="1480"/>
        <end position="1500"/>
    </location>
</feature>
<dbReference type="InterPro" id="IPR059000">
    <property type="entry name" value="ATPase_P-type_domA"/>
</dbReference>
<keyword evidence="6" id="KW-0479">Metal-binding</keyword>
<dbReference type="EMBL" id="JANBTX010000085">
    <property type="protein sequence ID" value="KAJ2687037.1"/>
    <property type="molecule type" value="Genomic_DNA"/>
</dbReference>
<evidence type="ECO:0000256" key="15">
    <source>
        <dbReference type="ARBA" id="ARBA00023065"/>
    </source>
</evidence>
<evidence type="ECO:0000256" key="5">
    <source>
        <dbReference type="ARBA" id="ARBA00022692"/>
    </source>
</evidence>
<evidence type="ECO:0000256" key="16">
    <source>
        <dbReference type="ARBA" id="ARBA00023136"/>
    </source>
</evidence>
<evidence type="ECO:0000256" key="6">
    <source>
        <dbReference type="ARBA" id="ARBA00022723"/>
    </source>
</evidence>
<dbReference type="InterPro" id="IPR036412">
    <property type="entry name" value="HAD-like_sf"/>
</dbReference>
<dbReference type="GO" id="GO:0140581">
    <property type="term" value="F:P-type monovalent copper transporter activity"/>
    <property type="evidence" value="ECO:0007669"/>
    <property type="project" value="UniProtKB-EC"/>
</dbReference>
<evidence type="ECO:0000256" key="12">
    <source>
        <dbReference type="ARBA" id="ARBA00022967"/>
    </source>
</evidence>
<reference evidence="21" key="1">
    <citation type="submission" date="2022-07" db="EMBL/GenBank/DDBJ databases">
        <title>Phylogenomic reconstructions and comparative analyses of Kickxellomycotina fungi.</title>
        <authorList>
            <person name="Reynolds N.K."/>
            <person name="Stajich J.E."/>
            <person name="Barry K."/>
            <person name="Grigoriev I.V."/>
            <person name="Crous P."/>
            <person name="Smith M.E."/>
        </authorList>
    </citation>
    <scope>NUCLEOTIDE SEQUENCE</scope>
    <source>
        <strain evidence="21">CBS 109367</strain>
    </source>
</reference>
<dbReference type="GO" id="GO:0055070">
    <property type="term" value="P:copper ion homeostasis"/>
    <property type="evidence" value="ECO:0007669"/>
    <property type="project" value="TreeGrafter"/>
</dbReference>
<feature type="region of interest" description="Disordered" evidence="18">
    <location>
        <begin position="224"/>
        <end position="243"/>
    </location>
</feature>
<dbReference type="Gene3D" id="3.40.1110.10">
    <property type="entry name" value="Calcium-transporting ATPase, cytoplasmic domain N"/>
    <property type="match status" value="1"/>
</dbReference>
<evidence type="ECO:0000256" key="11">
    <source>
        <dbReference type="ARBA" id="ARBA00022842"/>
    </source>
</evidence>
<evidence type="ECO:0000256" key="18">
    <source>
        <dbReference type="SAM" id="MobiDB-lite"/>
    </source>
</evidence>
<dbReference type="NCBIfam" id="TIGR01525">
    <property type="entry name" value="ATPase-IB_hvy"/>
    <property type="match status" value="1"/>
</dbReference>
<dbReference type="GO" id="GO:0016887">
    <property type="term" value="F:ATP hydrolysis activity"/>
    <property type="evidence" value="ECO:0007669"/>
    <property type="project" value="InterPro"/>
</dbReference>
<dbReference type="InterPro" id="IPR023298">
    <property type="entry name" value="ATPase_P-typ_TM_dom_sf"/>
</dbReference>
<dbReference type="GO" id="GO:0005507">
    <property type="term" value="F:copper ion binding"/>
    <property type="evidence" value="ECO:0007669"/>
    <property type="project" value="InterPro"/>
</dbReference>